<dbReference type="NCBIfam" id="TIGR00229">
    <property type="entry name" value="sensory_box"/>
    <property type="match status" value="1"/>
</dbReference>
<dbReference type="GO" id="GO:0052131">
    <property type="term" value="P:positive aerotaxis"/>
    <property type="evidence" value="ECO:0007669"/>
    <property type="project" value="UniProtKB-ARBA"/>
</dbReference>
<dbReference type="RefSeq" id="WP_133039674.1">
    <property type="nucleotide sequence ID" value="NZ_SLWF01000022.1"/>
</dbReference>
<dbReference type="CDD" id="cd00130">
    <property type="entry name" value="PAS"/>
    <property type="match status" value="1"/>
</dbReference>
<feature type="domain" description="Methyl-accepting transducer" evidence="12">
    <location>
        <begin position="245"/>
        <end position="481"/>
    </location>
</feature>
<gene>
    <name evidence="13" type="ORF">EDC91_12228</name>
</gene>
<organism evidence="13 14">
    <name type="scientific">Shewanella fodinae</name>
    <dbReference type="NCBI Taxonomy" id="552357"/>
    <lineage>
        <taxon>Bacteria</taxon>
        <taxon>Pseudomonadati</taxon>
        <taxon>Pseudomonadota</taxon>
        <taxon>Gammaproteobacteria</taxon>
        <taxon>Alteromonadales</taxon>
        <taxon>Shewanellaceae</taxon>
        <taxon>Shewanella</taxon>
    </lineage>
</organism>
<dbReference type="SMART" id="SM00283">
    <property type="entry name" value="MA"/>
    <property type="match status" value="1"/>
</dbReference>
<dbReference type="GO" id="GO:0007165">
    <property type="term" value="P:signal transduction"/>
    <property type="evidence" value="ECO:0007669"/>
    <property type="project" value="UniProtKB-KW"/>
</dbReference>
<dbReference type="OrthoDB" id="5675566at2"/>
<evidence type="ECO:0000256" key="5">
    <source>
        <dbReference type="ARBA" id="ARBA00022519"/>
    </source>
</evidence>
<protein>
    <submittedName>
        <fullName evidence="13">Methyl-accepting chemotaxis sensory transducer with Pas/Pac sensor</fullName>
    </submittedName>
</protein>
<keyword evidence="8" id="KW-0472">Membrane</keyword>
<dbReference type="InterPro" id="IPR004090">
    <property type="entry name" value="Chemotax_Me-accpt_rcpt"/>
</dbReference>
<keyword evidence="3" id="KW-0488">Methylation</keyword>
<accession>A0A4R2FAL6</accession>
<proteinExistence type="inferred from homology"/>
<evidence type="ECO:0000256" key="2">
    <source>
        <dbReference type="ARBA" id="ARBA00022475"/>
    </source>
</evidence>
<dbReference type="PANTHER" id="PTHR32089">
    <property type="entry name" value="METHYL-ACCEPTING CHEMOTAXIS PROTEIN MCPB"/>
    <property type="match status" value="1"/>
</dbReference>
<evidence type="ECO:0000256" key="7">
    <source>
        <dbReference type="ARBA" id="ARBA00022989"/>
    </source>
</evidence>
<evidence type="ECO:0000256" key="8">
    <source>
        <dbReference type="ARBA" id="ARBA00023136"/>
    </source>
</evidence>
<dbReference type="GO" id="GO:0005886">
    <property type="term" value="C:plasma membrane"/>
    <property type="evidence" value="ECO:0007669"/>
    <property type="project" value="UniProtKB-SubCell"/>
</dbReference>
<dbReference type="Pfam" id="PF00015">
    <property type="entry name" value="MCPsignal"/>
    <property type="match status" value="1"/>
</dbReference>
<dbReference type="Proteomes" id="UP000294832">
    <property type="component" value="Unassembled WGS sequence"/>
</dbReference>
<keyword evidence="5" id="KW-0997">Cell inner membrane</keyword>
<name>A0A4R2FAL6_9GAMM</name>
<dbReference type="SUPFAM" id="SSF55785">
    <property type="entry name" value="PYP-like sensor domain (PAS domain)"/>
    <property type="match status" value="1"/>
</dbReference>
<evidence type="ECO:0000313" key="14">
    <source>
        <dbReference type="Proteomes" id="UP000294832"/>
    </source>
</evidence>
<keyword evidence="14" id="KW-1185">Reference proteome</keyword>
<dbReference type="Gene3D" id="3.30.450.20">
    <property type="entry name" value="PAS domain"/>
    <property type="match status" value="1"/>
</dbReference>
<dbReference type="InterPro" id="IPR000014">
    <property type="entry name" value="PAS"/>
</dbReference>
<dbReference type="InterPro" id="IPR035965">
    <property type="entry name" value="PAS-like_dom_sf"/>
</dbReference>
<keyword evidence="7" id="KW-1133">Transmembrane helix</keyword>
<reference evidence="13 14" key="1">
    <citation type="submission" date="2019-03" db="EMBL/GenBank/DDBJ databases">
        <title>Freshwater and sediment microbial communities from various areas in North America, analyzing microbe dynamics in response to fracking.</title>
        <authorList>
            <person name="Lamendella R."/>
        </authorList>
    </citation>
    <scope>NUCLEOTIDE SEQUENCE [LARGE SCALE GENOMIC DNA]</scope>
    <source>
        <strain evidence="13 14">74A</strain>
    </source>
</reference>
<dbReference type="GO" id="GO:0004888">
    <property type="term" value="F:transmembrane signaling receptor activity"/>
    <property type="evidence" value="ECO:0007669"/>
    <property type="project" value="InterPro"/>
</dbReference>
<evidence type="ECO:0000256" key="4">
    <source>
        <dbReference type="ARBA" id="ARBA00022500"/>
    </source>
</evidence>
<dbReference type="FunFam" id="1.10.287.950:FF:000001">
    <property type="entry name" value="Methyl-accepting chemotaxis sensory transducer"/>
    <property type="match status" value="1"/>
</dbReference>
<dbReference type="SUPFAM" id="SSF58104">
    <property type="entry name" value="Methyl-accepting chemotaxis protein (MCP) signaling domain"/>
    <property type="match status" value="1"/>
</dbReference>
<evidence type="ECO:0000256" key="1">
    <source>
        <dbReference type="ARBA" id="ARBA00004429"/>
    </source>
</evidence>
<keyword evidence="4" id="KW-0145">Chemotaxis</keyword>
<keyword evidence="2" id="KW-1003">Cell membrane</keyword>
<evidence type="ECO:0000256" key="3">
    <source>
        <dbReference type="ARBA" id="ARBA00022481"/>
    </source>
</evidence>
<evidence type="ECO:0000313" key="13">
    <source>
        <dbReference type="EMBL" id="TCN81699.1"/>
    </source>
</evidence>
<dbReference type="FunFam" id="3.30.450.20:FF:000046">
    <property type="entry name" value="Aerotaxis sensor receptor"/>
    <property type="match status" value="1"/>
</dbReference>
<evidence type="ECO:0000256" key="6">
    <source>
        <dbReference type="ARBA" id="ARBA00022692"/>
    </source>
</evidence>
<sequence>MRVNQPVNQKEKQLSETSILLSTTDLQGTIKYVNKDFVDVSEFAEDELRGQPHNLVRHPDMPPAAFEGLWRRVKSGKPWMGIVKNRTKSGGHYWVNAYVSPVMENGKLHEFQSVRHSASREQIASASKIYQQLNQGKTPAELRPARVGFARGIQLSGLCSVLLGFASAWLSPWLGLAVALVAWLLLSQWQLSAFLSLVNKSRNIIDDPMARAVYCGRQDELGQLSLAMTFLVAETGGVIGRMADSAHAISEESVNLQQTLRANAERAEGQSEQTRQAGAAMSEMTASFNEVGNNVQNATDEMTASMQATQTGHDSLQKVISAIGIVNQRVREFAVLVESIQKDSAAISEVLDVIHAIADQTNLLALNAAIEAARAGEAGRGFAVVADEVRHLASRTSESTSHIESIIKQFQQTTRNAGSQIKAGETEAQHSVDLAEEANQAFEALKHSINRLGEMSEANAAALQQQTLVSGEINRSIVLISDLASESAQQTLEAVGRSEQVSRLSVKTRHLSEQFWHQSVRRS</sequence>
<dbReference type="PROSITE" id="PS50111">
    <property type="entry name" value="CHEMOTAXIS_TRANSDUC_2"/>
    <property type="match status" value="1"/>
</dbReference>
<evidence type="ECO:0000256" key="9">
    <source>
        <dbReference type="ARBA" id="ARBA00023224"/>
    </source>
</evidence>
<dbReference type="PANTHER" id="PTHR32089:SF74">
    <property type="entry name" value="METHYL-ACCEPTING CHEMOTAXIS PROTEIN AER"/>
    <property type="match status" value="1"/>
</dbReference>
<keyword evidence="6" id="KW-0812">Transmembrane</keyword>
<evidence type="ECO:0000256" key="10">
    <source>
        <dbReference type="ARBA" id="ARBA00029447"/>
    </source>
</evidence>
<evidence type="ECO:0000259" key="12">
    <source>
        <dbReference type="PROSITE" id="PS50111"/>
    </source>
</evidence>
<dbReference type="CDD" id="cd11386">
    <property type="entry name" value="MCP_signal"/>
    <property type="match status" value="1"/>
</dbReference>
<dbReference type="Gene3D" id="1.10.287.950">
    <property type="entry name" value="Methyl-accepting chemotaxis protein"/>
    <property type="match status" value="1"/>
</dbReference>
<keyword evidence="9 11" id="KW-0807">Transducer</keyword>
<dbReference type="InterPro" id="IPR013655">
    <property type="entry name" value="PAS_fold_3"/>
</dbReference>
<comment type="subcellular location">
    <subcellularLocation>
        <location evidence="1">Cell inner membrane</location>
        <topology evidence="1">Multi-pass membrane protein</topology>
    </subcellularLocation>
</comment>
<dbReference type="EMBL" id="SLWF01000022">
    <property type="protein sequence ID" value="TCN81699.1"/>
    <property type="molecule type" value="Genomic_DNA"/>
</dbReference>
<dbReference type="Pfam" id="PF08447">
    <property type="entry name" value="PAS_3"/>
    <property type="match status" value="1"/>
</dbReference>
<comment type="caution">
    <text evidence="13">The sequence shown here is derived from an EMBL/GenBank/DDBJ whole genome shotgun (WGS) entry which is preliminary data.</text>
</comment>
<dbReference type="AlphaFoldDB" id="A0A4R2FAL6"/>
<evidence type="ECO:0000256" key="11">
    <source>
        <dbReference type="PROSITE-ProRule" id="PRU00284"/>
    </source>
</evidence>
<dbReference type="InterPro" id="IPR004089">
    <property type="entry name" value="MCPsignal_dom"/>
</dbReference>
<dbReference type="PRINTS" id="PR00260">
    <property type="entry name" value="CHEMTRNSDUCR"/>
</dbReference>
<comment type="similarity">
    <text evidence="10">Belongs to the methyl-accepting chemotaxis (MCP) protein family.</text>
</comment>